<reference evidence="2 3" key="2">
    <citation type="journal article" date="2016" name="Genome Announc.">
        <title>Draft Genome Sequence of Erythromycin- and Oxytetracycline-Sensitive Nocardia seriolae Strain U-1 (NBRC 110359).</title>
        <authorList>
            <person name="Imajoh M."/>
            <person name="Sukeda M."/>
            <person name="Shimizu M."/>
            <person name="Yamane J."/>
            <person name="Ohnishi K."/>
            <person name="Oshima S."/>
        </authorList>
    </citation>
    <scope>NUCLEOTIDE SEQUENCE [LARGE SCALE GENOMIC DNA]</scope>
    <source>
        <strain evidence="2 3">U-1</strain>
    </source>
</reference>
<dbReference type="RefSeq" id="WP_033091365.1">
    <property type="nucleotide sequence ID" value="NZ_AP017900.1"/>
</dbReference>
<keyword evidence="3" id="KW-1185">Reference proteome</keyword>
<name>A0A0B8MZH3_9NOCA</name>
<dbReference type="GeneID" id="93372381"/>
<gene>
    <name evidence="1" type="ORF">NS506_07682</name>
    <name evidence="2" type="ORF">NSK11_contig00005-0009</name>
</gene>
<organism evidence="2 3">
    <name type="scientific">Nocardia seriolae</name>
    <dbReference type="NCBI Taxonomy" id="37332"/>
    <lineage>
        <taxon>Bacteria</taxon>
        <taxon>Bacillati</taxon>
        <taxon>Actinomycetota</taxon>
        <taxon>Actinomycetes</taxon>
        <taxon>Mycobacteriales</taxon>
        <taxon>Nocardiaceae</taxon>
        <taxon>Nocardia</taxon>
    </lineage>
</organism>
<dbReference type="OrthoDB" id="9939401at2"/>
<evidence type="ECO:0000313" key="2">
    <source>
        <dbReference type="EMBL" id="GAP26281.1"/>
    </source>
</evidence>
<dbReference type="EMBL" id="BBYQ01000005">
    <property type="protein sequence ID" value="GAP26281.1"/>
    <property type="molecule type" value="Genomic_DNA"/>
</dbReference>
<sequence length="95" mass="10351">MSLKVWMQVSSRSAYSDEELEVRYSNATDVIVVSVGSGHLFMELPIAEELFEKLREALQTGALAQAVSSGSGVWLSAMEFVPAEDVSDLQQKVVA</sequence>
<protein>
    <submittedName>
        <fullName evidence="2">Uncharacterized protein</fullName>
    </submittedName>
</protein>
<dbReference type="EMBL" id="CP017839">
    <property type="protein sequence ID" value="APB01701.1"/>
    <property type="molecule type" value="Genomic_DNA"/>
</dbReference>
<dbReference type="Proteomes" id="UP000037179">
    <property type="component" value="Unassembled WGS sequence"/>
</dbReference>
<evidence type="ECO:0000313" key="1">
    <source>
        <dbReference type="EMBL" id="APB01701.1"/>
    </source>
</evidence>
<dbReference type="Proteomes" id="UP000180166">
    <property type="component" value="Chromosome"/>
</dbReference>
<evidence type="ECO:0000313" key="3">
    <source>
        <dbReference type="Proteomes" id="UP000037179"/>
    </source>
</evidence>
<reference evidence="1 4" key="3">
    <citation type="submission" date="2016-10" db="EMBL/GenBank/DDBJ databases">
        <title>Genome sequence of Nocardia seriolae strain EM150506, isolated from Anguila japonica.</title>
        <authorList>
            <person name="Han H.-J."/>
        </authorList>
    </citation>
    <scope>NUCLEOTIDE SEQUENCE [LARGE SCALE GENOMIC DNA]</scope>
    <source>
        <strain evidence="1 4">EM150506</strain>
    </source>
</reference>
<dbReference type="AlphaFoldDB" id="A0A0B8MZH3"/>
<dbReference type="KEGG" id="nsr:NS506_07682"/>
<reference evidence="3" key="1">
    <citation type="submission" date="2015-07" db="EMBL/GenBank/DDBJ databases">
        <title>Nocardia seriolae U-1 whole genome shotgun sequence.</title>
        <authorList>
            <person name="Imajoh M."/>
            <person name="Fukumoto Y."/>
            <person name="Sukeda M."/>
            <person name="Yamane J."/>
            <person name="Yamasaki K."/>
            <person name="Shimizu M."/>
            <person name="Ohnishi K."/>
            <person name="Oshima S."/>
        </authorList>
    </citation>
    <scope>NUCLEOTIDE SEQUENCE [LARGE SCALE GENOMIC DNA]</scope>
    <source>
        <strain evidence="3">U-1</strain>
    </source>
</reference>
<accession>A0A0B8MZH3</accession>
<proteinExistence type="predicted"/>
<evidence type="ECO:0000313" key="4">
    <source>
        <dbReference type="Proteomes" id="UP000180166"/>
    </source>
</evidence>